<dbReference type="Proteomes" id="UP000570010">
    <property type="component" value="Unassembled WGS sequence"/>
</dbReference>
<dbReference type="EMBL" id="JAAIWN010000012">
    <property type="protein sequence ID" value="NEY81236.1"/>
    <property type="molecule type" value="Genomic_DNA"/>
</dbReference>
<evidence type="ECO:0000313" key="2">
    <source>
        <dbReference type="EMBL" id="NEY81236.1"/>
    </source>
</evidence>
<dbReference type="Proteomes" id="UP000472971">
    <property type="component" value="Unassembled WGS sequence"/>
</dbReference>
<accession>A0A6B3W064</accession>
<proteinExistence type="predicted"/>
<reference evidence="1 4" key="2">
    <citation type="submission" date="2020-07" db="EMBL/GenBank/DDBJ databases">
        <authorList>
            <person name="Feng H."/>
        </authorList>
    </citation>
    <scope>NUCLEOTIDE SEQUENCE [LARGE SCALE GENOMIC DNA]</scope>
    <source>
        <strain evidence="4">s-12</strain>
        <strain evidence="1">S-12</strain>
    </source>
</reference>
<gene>
    <name evidence="2" type="ORF">G4D64_06835</name>
    <name evidence="1" type="ORF">H1Z61_06870</name>
</gene>
<reference evidence="2 3" key="1">
    <citation type="submission" date="2020-02" db="EMBL/GenBank/DDBJ databases">
        <title>Bacillus aquiflavi sp. nov., isolated from yellow water of strong flavor Chinese baijiu in Yibin region of China.</title>
        <authorList>
            <person name="Xie J."/>
        </authorList>
    </citation>
    <scope>NUCLEOTIDE SEQUENCE [LARGE SCALE GENOMIC DNA]</scope>
    <source>
        <strain evidence="2 3">3H-10</strain>
    </source>
</reference>
<name>A0A6B3W064_9BACI</name>
<sequence>MGNQISVDPDRLEDLANEFVLCLAKIEEEFKRLHLDLANLRLSAPPEYSHCFNDVGDPWGTGNQLADLLSEMEIDIRMTANEFAEADNLVGKLYNLYDKYGALTALGGLTTRQLAYYGIGFTQFTKNADGLFTFKHMGALNQLSDFVENSKYRGFARAFVKPSLVLKWVQNKYKDVPFSDLVHKKFAEYLPDDVAKFTNSSRALFDAVTDLNTLDSATFKSFLKTGSKFARSNVVTTLVATGAVETCGMGLKISENYAKYGNNIEVLKRENAKAVGNAVNNTVAITGGSVVGAFIGGALGSTFGPVGTVVGATGGAFVGGIVGEQVAKLTAGISEKVALAFKEPIHQGVELVKDGFKTAGKVVEGVSKGVDFVNEQIKSTIADPAGKVKEGLSKAKKTASSLIDGAKDFFGKVSFS</sequence>
<comment type="caution">
    <text evidence="2">The sequence shown here is derived from an EMBL/GenBank/DDBJ whole genome shotgun (WGS) entry which is preliminary data.</text>
</comment>
<keyword evidence="3" id="KW-1185">Reference proteome</keyword>
<evidence type="ECO:0000313" key="4">
    <source>
        <dbReference type="Proteomes" id="UP000570010"/>
    </source>
</evidence>
<dbReference type="RefSeq" id="WP_163241481.1">
    <property type="nucleotide sequence ID" value="NZ_JAAIWN010000012.1"/>
</dbReference>
<dbReference type="EMBL" id="JACEIO010000012">
    <property type="protein sequence ID" value="MBA4536869.1"/>
    <property type="molecule type" value="Genomic_DNA"/>
</dbReference>
<evidence type="ECO:0000313" key="1">
    <source>
        <dbReference type="EMBL" id="MBA4536869.1"/>
    </source>
</evidence>
<organism evidence="2 3">
    <name type="scientific">Bacillus aquiflavi</name>
    <dbReference type="NCBI Taxonomy" id="2672567"/>
    <lineage>
        <taxon>Bacteria</taxon>
        <taxon>Bacillati</taxon>
        <taxon>Bacillota</taxon>
        <taxon>Bacilli</taxon>
        <taxon>Bacillales</taxon>
        <taxon>Bacillaceae</taxon>
        <taxon>Bacillus</taxon>
    </lineage>
</organism>
<evidence type="ECO:0008006" key="5">
    <source>
        <dbReference type="Google" id="ProtNLM"/>
    </source>
</evidence>
<dbReference type="AlphaFoldDB" id="A0A6B3W064"/>
<evidence type="ECO:0000313" key="3">
    <source>
        <dbReference type="Proteomes" id="UP000472971"/>
    </source>
</evidence>
<protein>
    <recommendedName>
        <fullName evidence="5">WXG100 family type VII secretion target</fullName>
    </recommendedName>
</protein>